<evidence type="ECO:0000256" key="3">
    <source>
        <dbReference type="ARBA" id="ARBA00022692"/>
    </source>
</evidence>
<keyword evidence="5" id="KW-0472">Membrane</keyword>
<keyword evidence="9" id="KW-1185">Reference proteome</keyword>
<evidence type="ECO:0000256" key="6">
    <source>
        <dbReference type="SAM" id="MobiDB-lite"/>
    </source>
</evidence>
<evidence type="ECO:0000256" key="4">
    <source>
        <dbReference type="ARBA" id="ARBA00022989"/>
    </source>
</evidence>
<gene>
    <name evidence="8" type="ORF">CEUSTIGMA_g1825.t1</name>
</gene>
<dbReference type="PANTHER" id="PTHR34697">
    <property type="entry name" value="PHOSPHATIDYLGLYCEROL LYSYLTRANSFERASE"/>
    <property type="match status" value="1"/>
</dbReference>
<dbReference type="Pfam" id="PF09924">
    <property type="entry name" value="LPG_synthase_C"/>
    <property type="match status" value="2"/>
</dbReference>
<evidence type="ECO:0000256" key="5">
    <source>
        <dbReference type="ARBA" id="ARBA00023136"/>
    </source>
</evidence>
<keyword evidence="2" id="KW-1003">Cell membrane</keyword>
<comment type="subcellular location">
    <subcellularLocation>
        <location evidence="1">Cell membrane</location>
        <topology evidence="1">Multi-pass membrane protein</topology>
    </subcellularLocation>
</comment>
<evidence type="ECO:0000256" key="1">
    <source>
        <dbReference type="ARBA" id="ARBA00004651"/>
    </source>
</evidence>
<name>A0A250WU87_9CHLO</name>
<evidence type="ECO:0000313" key="9">
    <source>
        <dbReference type="Proteomes" id="UP000232323"/>
    </source>
</evidence>
<keyword evidence="4" id="KW-1133">Transmembrane helix</keyword>
<dbReference type="InterPro" id="IPR051211">
    <property type="entry name" value="PG_lysyltransferase"/>
</dbReference>
<comment type="caution">
    <text evidence="8">The sequence shown here is derived from an EMBL/GenBank/DDBJ whole genome shotgun (WGS) entry which is preliminary data.</text>
</comment>
<dbReference type="EMBL" id="BEGY01000007">
    <property type="protein sequence ID" value="GAX74377.1"/>
    <property type="molecule type" value="Genomic_DNA"/>
</dbReference>
<dbReference type="OrthoDB" id="10691704at2759"/>
<dbReference type="Proteomes" id="UP000232323">
    <property type="component" value="Unassembled WGS sequence"/>
</dbReference>
<accession>A0A250WU87</accession>
<dbReference type="GO" id="GO:0055091">
    <property type="term" value="P:phospholipid homeostasis"/>
    <property type="evidence" value="ECO:0007669"/>
    <property type="project" value="TreeGrafter"/>
</dbReference>
<dbReference type="PANTHER" id="PTHR34697:SF2">
    <property type="entry name" value="PHOSPHATIDYLGLYCEROL LYSYLTRANSFERASE"/>
    <property type="match status" value="1"/>
</dbReference>
<dbReference type="InterPro" id="IPR024320">
    <property type="entry name" value="LPG_synthase_C"/>
</dbReference>
<feature type="domain" description="Phosphatidylglycerol lysyltransferase C-terminal" evidence="7">
    <location>
        <begin position="957"/>
        <end position="1071"/>
    </location>
</feature>
<dbReference type="GO" id="GO:0016755">
    <property type="term" value="F:aminoacyltransferase activity"/>
    <property type="evidence" value="ECO:0007669"/>
    <property type="project" value="TreeGrafter"/>
</dbReference>
<evidence type="ECO:0000259" key="7">
    <source>
        <dbReference type="Pfam" id="PF09924"/>
    </source>
</evidence>
<keyword evidence="3" id="KW-0812">Transmembrane</keyword>
<evidence type="ECO:0000256" key="2">
    <source>
        <dbReference type="ARBA" id="ARBA00022475"/>
    </source>
</evidence>
<reference evidence="8 9" key="1">
    <citation type="submission" date="2017-08" db="EMBL/GenBank/DDBJ databases">
        <title>Acidophilic green algal genome provides insights into adaptation to an acidic environment.</title>
        <authorList>
            <person name="Hirooka S."/>
            <person name="Hirose Y."/>
            <person name="Kanesaki Y."/>
            <person name="Higuchi S."/>
            <person name="Fujiwara T."/>
            <person name="Onuma R."/>
            <person name="Era A."/>
            <person name="Ohbayashi R."/>
            <person name="Uzuka A."/>
            <person name="Nozaki H."/>
            <person name="Yoshikawa H."/>
            <person name="Miyagishima S.Y."/>
        </authorList>
    </citation>
    <scope>NUCLEOTIDE SEQUENCE [LARGE SCALE GENOMIC DNA]</scope>
    <source>
        <strain evidence="8 9">NIES-2499</strain>
    </source>
</reference>
<sequence length="1318" mass="140104">MTAPAVGEQAPAATAAENMGAVVISKGLLLHYMRLFGSSCMAFSALQDGMKNFTHPGCPGFLAFSRLPYLPVMHVVLSDPIAPQQCWKQMTEAFLAEYGKNCMFVQVSELYCQVLSGLGFFVNAFGGETEINTATFSYSGHAKRSLRQPIERARKAGVQVVETPLHKQAPYRQDEGAASCCQDKGNSAAFCCQKTKGAASSACCSTAAVAAAAEVQGGGCSTCTGPASPASAASPGTTAAAPAHLAHSPVLIIGPLAATSLLGTATQISSCISRRPSTATVATGTCARSASTLLPSSVLAGWLCFKKQLAAAHVQEQHHESSFIGIKCRFKACQGGLDRKPAGHNGVSSTLIVDDSSPGSLFTPRASSTTLNPTTTRAFAVRLQMEDSQEGHHNGDCKECPGMAAAGRGRYHSGCNESPGMGRGYQGGNKESPGIASATFAVDAATCKNATIMGHAGGSGDKQQLSDSTLPALTSSAPVVMHGEYSTLPALTSSAPVVMHGEYSTLPALTSSAPVVMHGEYSTLPALTSSAPVVMHYGEYSTLPALTSSAPVVMHGEYSTLPAVQWSTVDLVCEGSSKGSKGYKHTRPSFLSSRESLLLKKQLPSSSRQQTSPLLRNHNLLLLSHYGPPAFLEQKRSSGGAASSRSSVLSVVADNNVANASHVDVINGLLSSSPQSPLQADCCPLSSSINAYHYRQLQQPTAVTTVTAADNISSYATNATITATDCSSLRGKADNVAIMGSSLLNRSRQQLDSPLHSSYSSGASRPPCSILSHKSNVTAASLLSSARGKVNYEAETATSSSSSSPPLLQRKYEPFKNIIDDTSRIQLDKTALGVMIKPELLLQLQQVSEEWLSRRSASARTAWFLNSQPSFTQELPGVRLFVAYFHQTTCSAAAKQQRQLHIVKEQGAAHSDVFKQAVPAVPATSSGAGSRTHHHGRSDNYNNLQTATSGSTAEGRCVIGFAILDPMYMHGKVCGYYANVIRTSNKAPPGTAGLLIQEVIQALSREGVATLSLGLSPLHCLEEVGSSLNSLNPNSCQLKSCPKMHEALKWTYLRCNNFYPYRHISSAKAKYGGGSLIRKQQSHNVDSVRTATCNYFLSQGNYHQDPHGHDNDSSRSCNNESQCTKQGLRKQDCDMPHYGHDDSSRSCNNESLCTKEGLRNQDCDMPNYGHDYVVMDEGGPGGNSSNTASCGSIHAYCHHCNSEAQTAATGRPTAKAVTGSCICHDAEETTLTYHHMEYPDSRNVRWRPKYMAHNISVPRYDMCRFGLMCGLHNGLLSSSLWFTKVLVADSIGDAARTVIERISAGMSRTKGRTRAADC</sequence>
<dbReference type="GO" id="GO:0005886">
    <property type="term" value="C:plasma membrane"/>
    <property type="evidence" value="ECO:0007669"/>
    <property type="project" value="UniProtKB-SubCell"/>
</dbReference>
<organism evidence="8 9">
    <name type="scientific">Chlamydomonas eustigma</name>
    <dbReference type="NCBI Taxonomy" id="1157962"/>
    <lineage>
        <taxon>Eukaryota</taxon>
        <taxon>Viridiplantae</taxon>
        <taxon>Chlorophyta</taxon>
        <taxon>core chlorophytes</taxon>
        <taxon>Chlorophyceae</taxon>
        <taxon>CS clade</taxon>
        <taxon>Chlamydomonadales</taxon>
        <taxon>Chlamydomonadaceae</taxon>
        <taxon>Chlamydomonas</taxon>
    </lineage>
</organism>
<feature type="domain" description="Phosphatidylglycerol lysyltransferase C-terminal" evidence="7">
    <location>
        <begin position="74"/>
        <end position="167"/>
    </location>
</feature>
<proteinExistence type="predicted"/>
<protein>
    <recommendedName>
        <fullName evidence="7">Phosphatidylglycerol lysyltransferase C-terminal domain-containing protein</fullName>
    </recommendedName>
</protein>
<feature type="region of interest" description="Disordered" evidence="6">
    <location>
        <begin position="922"/>
        <end position="942"/>
    </location>
</feature>
<evidence type="ECO:0000313" key="8">
    <source>
        <dbReference type="EMBL" id="GAX74377.1"/>
    </source>
</evidence>